<name>A0A7D8UQI2_9HELO</name>
<evidence type="ECO:0000313" key="3">
    <source>
        <dbReference type="Proteomes" id="UP000481288"/>
    </source>
</evidence>
<dbReference type="Proteomes" id="UP000481288">
    <property type="component" value="Unassembled WGS sequence"/>
</dbReference>
<dbReference type="OrthoDB" id="5218421at2759"/>
<dbReference type="AlphaFoldDB" id="A0A7D8UQI2"/>
<feature type="region of interest" description="Disordered" evidence="1">
    <location>
        <begin position="1"/>
        <end position="85"/>
    </location>
</feature>
<comment type="caution">
    <text evidence="2">The sequence shown here is derived from an EMBL/GenBank/DDBJ whole genome shotgun (WGS) entry which is preliminary data.</text>
</comment>
<feature type="compositionally biased region" description="Low complexity" evidence="1">
    <location>
        <begin position="45"/>
        <end position="85"/>
    </location>
</feature>
<gene>
    <name evidence="2" type="ORF">LCER1_G005049</name>
</gene>
<reference evidence="2 3" key="1">
    <citation type="submission" date="2018-05" db="EMBL/GenBank/DDBJ databases">
        <title>Whole genome sequencing for identification of molecular markers to develop diagnostic detection tools for the regulated plant pathogen Lachnellula willkommii.</title>
        <authorList>
            <person name="Giroux E."/>
            <person name="Bilodeau G."/>
        </authorList>
    </citation>
    <scope>NUCLEOTIDE SEQUENCE [LARGE SCALE GENOMIC DNA]</scope>
    <source>
        <strain evidence="2 3">CBS 625.97</strain>
    </source>
</reference>
<feature type="compositionally biased region" description="Polar residues" evidence="1">
    <location>
        <begin position="1"/>
        <end position="13"/>
    </location>
</feature>
<dbReference type="EMBL" id="QGMG01000550">
    <property type="protein sequence ID" value="TVY52778.1"/>
    <property type="molecule type" value="Genomic_DNA"/>
</dbReference>
<accession>A0A7D8UQI2</accession>
<protein>
    <submittedName>
        <fullName evidence="2">Uncharacterized protein</fullName>
    </submittedName>
</protein>
<evidence type="ECO:0000313" key="2">
    <source>
        <dbReference type="EMBL" id="TVY52778.1"/>
    </source>
</evidence>
<sequence>MSSSSSQYNTQLASPPPEYDDRPSAIDISSYSRSMHRHTQKQMDAAATAARRRSSNTNTNTHATLDSQSSVGSMDSRSSISSTRS</sequence>
<organism evidence="2 3">
    <name type="scientific">Lachnellula cervina</name>
    <dbReference type="NCBI Taxonomy" id="1316786"/>
    <lineage>
        <taxon>Eukaryota</taxon>
        <taxon>Fungi</taxon>
        <taxon>Dikarya</taxon>
        <taxon>Ascomycota</taxon>
        <taxon>Pezizomycotina</taxon>
        <taxon>Leotiomycetes</taxon>
        <taxon>Helotiales</taxon>
        <taxon>Lachnaceae</taxon>
        <taxon>Lachnellula</taxon>
    </lineage>
</organism>
<keyword evidence="3" id="KW-1185">Reference proteome</keyword>
<evidence type="ECO:0000256" key="1">
    <source>
        <dbReference type="SAM" id="MobiDB-lite"/>
    </source>
</evidence>
<proteinExistence type="predicted"/>